<feature type="chain" id="PRO_5002045615" evidence="1">
    <location>
        <begin position="23"/>
        <end position="35"/>
    </location>
</feature>
<sequence>MSLVLSLMFIFCALRLRSRVIGLNCLIHSAPNITS</sequence>
<reference evidence="2" key="1">
    <citation type="submission" date="2014-09" db="EMBL/GenBank/DDBJ databases">
        <authorList>
            <person name="Magalhaes I.L.F."/>
            <person name="Oliveira U."/>
            <person name="Santos F.R."/>
            <person name="Vidigal T.H.D.A."/>
            <person name="Brescovit A.D."/>
            <person name="Santos A.J."/>
        </authorList>
    </citation>
    <scope>NUCLEOTIDE SEQUENCE</scope>
    <source>
        <tissue evidence="2">Shoot tissue taken approximately 20 cm above the soil surface</tissue>
    </source>
</reference>
<protein>
    <submittedName>
        <fullName evidence="2">Uncharacterized protein</fullName>
    </submittedName>
</protein>
<evidence type="ECO:0000313" key="2">
    <source>
        <dbReference type="EMBL" id="JAD56328.1"/>
    </source>
</evidence>
<keyword evidence="1" id="KW-0732">Signal</keyword>
<dbReference type="EMBL" id="GBRH01241567">
    <property type="protein sequence ID" value="JAD56328.1"/>
    <property type="molecule type" value="Transcribed_RNA"/>
</dbReference>
<reference evidence="2" key="2">
    <citation type="journal article" date="2015" name="Data Brief">
        <title>Shoot transcriptome of the giant reed, Arundo donax.</title>
        <authorList>
            <person name="Barrero R.A."/>
            <person name="Guerrero F.D."/>
            <person name="Moolhuijzen P."/>
            <person name="Goolsby J.A."/>
            <person name="Tidwell J."/>
            <person name="Bellgard S.E."/>
            <person name="Bellgard M.I."/>
        </authorList>
    </citation>
    <scope>NUCLEOTIDE SEQUENCE</scope>
    <source>
        <tissue evidence="2">Shoot tissue taken approximately 20 cm above the soil surface</tissue>
    </source>
</reference>
<accession>A0A0A9B2F2</accession>
<evidence type="ECO:0000256" key="1">
    <source>
        <dbReference type="SAM" id="SignalP"/>
    </source>
</evidence>
<feature type="signal peptide" evidence="1">
    <location>
        <begin position="1"/>
        <end position="22"/>
    </location>
</feature>
<name>A0A0A9B2F2_ARUDO</name>
<organism evidence="2">
    <name type="scientific">Arundo donax</name>
    <name type="common">Giant reed</name>
    <name type="synonym">Donax arundinaceus</name>
    <dbReference type="NCBI Taxonomy" id="35708"/>
    <lineage>
        <taxon>Eukaryota</taxon>
        <taxon>Viridiplantae</taxon>
        <taxon>Streptophyta</taxon>
        <taxon>Embryophyta</taxon>
        <taxon>Tracheophyta</taxon>
        <taxon>Spermatophyta</taxon>
        <taxon>Magnoliopsida</taxon>
        <taxon>Liliopsida</taxon>
        <taxon>Poales</taxon>
        <taxon>Poaceae</taxon>
        <taxon>PACMAD clade</taxon>
        <taxon>Arundinoideae</taxon>
        <taxon>Arundineae</taxon>
        <taxon>Arundo</taxon>
    </lineage>
</organism>
<dbReference type="AlphaFoldDB" id="A0A0A9B2F2"/>
<proteinExistence type="predicted"/>